<dbReference type="OrthoDB" id="7488912at2759"/>
<feature type="compositionally biased region" description="Low complexity" evidence="1">
    <location>
        <begin position="132"/>
        <end position="143"/>
    </location>
</feature>
<dbReference type="Proteomes" id="UP000322000">
    <property type="component" value="Chromosome 23"/>
</dbReference>
<evidence type="ECO:0000313" key="2">
    <source>
        <dbReference type="Proteomes" id="UP000322000"/>
    </source>
</evidence>
<feature type="compositionally biased region" description="Low complexity" evidence="1">
    <location>
        <begin position="173"/>
        <end position="185"/>
    </location>
</feature>
<feature type="compositionally biased region" description="Low complexity" evidence="1">
    <location>
        <begin position="277"/>
        <end position="302"/>
    </location>
</feature>
<dbReference type="KEGG" id="tnl:113506693"/>
<gene>
    <name evidence="3" type="primary">LOC113506693</name>
</gene>
<reference evidence="3" key="1">
    <citation type="submission" date="2025-08" db="UniProtKB">
        <authorList>
            <consortium name="RefSeq"/>
        </authorList>
    </citation>
    <scope>IDENTIFICATION</scope>
</reference>
<dbReference type="AlphaFoldDB" id="A0A7E5WWV3"/>
<accession>A0A7E5WWV3</accession>
<feature type="compositionally biased region" description="Low complexity" evidence="1">
    <location>
        <begin position="87"/>
        <end position="96"/>
    </location>
</feature>
<sequence>MLVSPEATEQPQADLGSTINALVSATPPNVTLTRTDYQHQIYHQNSQMGPHYGTNKITTSQQNPMLSRQLSVAGSGGYSRGGGAGGHSAAALHTPMTPAPPPSTPQPYHRPPHQPHAPHAPHAPHQPHAPHAPHAPLAPRPHLVGGYYEEGGAGAAGYCGDYARCTPLAPHVPHAQHAPHASHAPHAPHPPLDHQHACAGSGAGAAGTSEYVRNELRAVVGARSARPDLHPLQPPDMDSLMSFDMTPPGGGSVVGGRASSASTNSWESQQSTPSTTEAGSAEAAAGGDEARAAAGAGQEAKASLLQKLLSQ</sequence>
<feature type="region of interest" description="Disordered" evidence="1">
    <location>
        <begin position="225"/>
        <end position="311"/>
    </location>
</feature>
<dbReference type="GeneID" id="113506693"/>
<evidence type="ECO:0000256" key="1">
    <source>
        <dbReference type="SAM" id="MobiDB-lite"/>
    </source>
</evidence>
<feature type="region of interest" description="Disordered" evidence="1">
    <location>
        <begin position="71"/>
        <end position="143"/>
    </location>
</feature>
<keyword evidence="2" id="KW-1185">Reference proteome</keyword>
<dbReference type="RefSeq" id="XP_026745325.1">
    <property type="nucleotide sequence ID" value="XM_026889524.1"/>
</dbReference>
<dbReference type="InParanoid" id="A0A7E5WWV3"/>
<feature type="compositionally biased region" description="Gly residues" evidence="1">
    <location>
        <begin position="74"/>
        <end position="86"/>
    </location>
</feature>
<name>A0A7E5WWV3_TRINI</name>
<feature type="compositionally biased region" description="Pro residues" evidence="1">
    <location>
        <begin position="97"/>
        <end position="109"/>
    </location>
</feature>
<feature type="compositionally biased region" description="Polar residues" evidence="1">
    <location>
        <begin position="263"/>
        <end position="276"/>
    </location>
</feature>
<evidence type="ECO:0000313" key="3">
    <source>
        <dbReference type="RefSeq" id="XP_026745325.1"/>
    </source>
</evidence>
<protein>
    <submittedName>
        <fullName evidence="3">Homeobox protein engrailed-1-like</fullName>
    </submittedName>
</protein>
<proteinExistence type="predicted"/>
<organism evidence="2 3">
    <name type="scientific">Trichoplusia ni</name>
    <name type="common">Cabbage looper</name>
    <dbReference type="NCBI Taxonomy" id="7111"/>
    <lineage>
        <taxon>Eukaryota</taxon>
        <taxon>Metazoa</taxon>
        <taxon>Ecdysozoa</taxon>
        <taxon>Arthropoda</taxon>
        <taxon>Hexapoda</taxon>
        <taxon>Insecta</taxon>
        <taxon>Pterygota</taxon>
        <taxon>Neoptera</taxon>
        <taxon>Endopterygota</taxon>
        <taxon>Lepidoptera</taxon>
        <taxon>Glossata</taxon>
        <taxon>Ditrysia</taxon>
        <taxon>Noctuoidea</taxon>
        <taxon>Noctuidae</taxon>
        <taxon>Plusiinae</taxon>
        <taxon>Trichoplusia</taxon>
    </lineage>
</organism>
<feature type="region of interest" description="Disordered" evidence="1">
    <location>
        <begin position="173"/>
        <end position="206"/>
    </location>
</feature>